<name>A0ABV0U0A4_9TELE</name>
<proteinExistence type="predicted"/>
<keyword evidence="4" id="KW-1185">Reference proteome</keyword>
<feature type="transmembrane region" description="Helical" evidence="2">
    <location>
        <begin position="28"/>
        <end position="50"/>
    </location>
</feature>
<gene>
    <name evidence="3" type="ORF">ILYODFUR_028675</name>
</gene>
<dbReference type="EMBL" id="JAHRIQ010050297">
    <property type="protein sequence ID" value="MEQ2237980.1"/>
    <property type="molecule type" value="Genomic_DNA"/>
</dbReference>
<keyword evidence="2" id="KW-0812">Transmembrane</keyword>
<evidence type="ECO:0000313" key="4">
    <source>
        <dbReference type="Proteomes" id="UP001482620"/>
    </source>
</evidence>
<evidence type="ECO:0000256" key="1">
    <source>
        <dbReference type="SAM" id="MobiDB-lite"/>
    </source>
</evidence>
<evidence type="ECO:0000313" key="3">
    <source>
        <dbReference type="EMBL" id="MEQ2237980.1"/>
    </source>
</evidence>
<dbReference type="Proteomes" id="UP001482620">
    <property type="component" value="Unassembled WGS sequence"/>
</dbReference>
<feature type="region of interest" description="Disordered" evidence="1">
    <location>
        <begin position="1"/>
        <end position="23"/>
    </location>
</feature>
<reference evidence="3 4" key="1">
    <citation type="submission" date="2021-06" db="EMBL/GenBank/DDBJ databases">
        <authorList>
            <person name="Palmer J.M."/>
        </authorList>
    </citation>
    <scope>NUCLEOTIDE SEQUENCE [LARGE SCALE GENOMIC DNA]</scope>
    <source>
        <strain evidence="4">if_2019</strain>
        <tissue evidence="3">Muscle</tissue>
    </source>
</reference>
<organism evidence="3 4">
    <name type="scientific">Ilyodon furcidens</name>
    <name type="common">goldbreast splitfin</name>
    <dbReference type="NCBI Taxonomy" id="33524"/>
    <lineage>
        <taxon>Eukaryota</taxon>
        <taxon>Metazoa</taxon>
        <taxon>Chordata</taxon>
        <taxon>Craniata</taxon>
        <taxon>Vertebrata</taxon>
        <taxon>Euteleostomi</taxon>
        <taxon>Actinopterygii</taxon>
        <taxon>Neopterygii</taxon>
        <taxon>Teleostei</taxon>
        <taxon>Neoteleostei</taxon>
        <taxon>Acanthomorphata</taxon>
        <taxon>Ovalentaria</taxon>
        <taxon>Atherinomorphae</taxon>
        <taxon>Cyprinodontiformes</taxon>
        <taxon>Goodeidae</taxon>
        <taxon>Ilyodon</taxon>
    </lineage>
</organism>
<feature type="compositionally biased region" description="Basic and acidic residues" evidence="1">
    <location>
        <begin position="1"/>
        <end position="20"/>
    </location>
</feature>
<sequence>MYLKKERETETERKGEGDRHKPQRSLQLCLPLFLNLLFPVLSGCAAALNFNEELEILPILNSSLSHFITLPVSINHRKILHGCKGFFADTTDSVDWLTDVS</sequence>
<evidence type="ECO:0000256" key="2">
    <source>
        <dbReference type="SAM" id="Phobius"/>
    </source>
</evidence>
<accession>A0ABV0U0A4</accession>
<protein>
    <submittedName>
        <fullName evidence="3">Uncharacterized protein</fullName>
    </submittedName>
</protein>
<keyword evidence="2" id="KW-0472">Membrane</keyword>
<keyword evidence="2" id="KW-1133">Transmembrane helix</keyword>
<comment type="caution">
    <text evidence="3">The sequence shown here is derived from an EMBL/GenBank/DDBJ whole genome shotgun (WGS) entry which is preliminary data.</text>
</comment>